<name>A0A2H1KL58_BRELN</name>
<dbReference type="InterPro" id="IPR050090">
    <property type="entry name" value="Tyrosine_recombinase_XerCD"/>
</dbReference>
<dbReference type="GO" id="GO:0003677">
    <property type="term" value="F:DNA binding"/>
    <property type="evidence" value="ECO:0007669"/>
    <property type="project" value="UniProtKB-KW"/>
</dbReference>
<organism evidence="5 6">
    <name type="scientific">Brevibacterium linens ATCC 9172</name>
    <dbReference type="NCBI Taxonomy" id="1255617"/>
    <lineage>
        <taxon>Bacteria</taxon>
        <taxon>Bacillati</taxon>
        <taxon>Actinomycetota</taxon>
        <taxon>Actinomycetes</taxon>
        <taxon>Micrococcales</taxon>
        <taxon>Brevibacteriaceae</taxon>
        <taxon>Brevibacterium</taxon>
    </lineage>
</organism>
<dbReference type="AlphaFoldDB" id="A0A2H1KL58"/>
<gene>
    <name evidence="5" type="ORF">BLIN9172_03292</name>
</gene>
<evidence type="ECO:0000256" key="2">
    <source>
        <dbReference type="ARBA" id="ARBA00023125"/>
    </source>
</evidence>
<dbReference type="PANTHER" id="PTHR30349">
    <property type="entry name" value="PHAGE INTEGRASE-RELATED"/>
    <property type="match status" value="1"/>
</dbReference>
<dbReference type="SUPFAM" id="SSF56349">
    <property type="entry name" value="DNA breaking-rejoining enzymes"/>
    <property type="match status" value="1"/>
</dbReference>
<accession>A0A2H1KL58</accession>
<evidence type="ECO:0000256" key="1">
    <source>
        <dbReference type="ARBA" id="ARBA00008857"/>
    </source>
</evidence>
<keyword evidence="3" id="KW-0233">DNA recombination</keyword>
<dbReference type="EMBL" id="FXYY01000035">
    <property type="protein sequence ID" value="SMY00507.1"/>
    <property type="molecule type" value="Genomic_DNA"/>
</dbReference>
<protein>
    <submittedName>
        <fullName evidence="5">Site-specific recombinase XerD</fullName>
    </submittedName>
</protein>
<evidence type="ECO:0000259" key="4">
    <source>
        <dbReference type="PROSITE" id="PS51898"/>
    </source>
</evidence>
<evidence type="ECO:0000256" key="3">
    <source>
        <dbReference type="ARBA" id="ARBA00023172"/>
    </source>
</evidence>
<comment type="similarity">
    <text evidence="1">Belongs to the 'phage' integrase family.</text>
</comment>
<reference evidence="5 6" key="1">
    <citation type="submission" date="2017-03" db="EMBL/GenBank/DDBJ databases">
        <authorList>
            <person name="Afonso C.L."/>
            <person name="Miller P.J."/>
            <person name="Scott M.A."/>
            <person name="Spackman E."/>
            <person name="Goraichik I."/>
            <person name="Dimitrov K.M."/>
            <person name="Suarez D.L."/>
            <person name="Swayne D.E."/>
        </authorList>
    </citation>
    <scope>NUCLEOTIDE SEQUENCE [LARGE SCALE GENOMIC DNA]</scope>
    <source>
        <strain evidence="5 6">ATCC 9172</strain>
    </source>
</reference>
<proteinExistence type="inferred from homology"/>
<evidence type="ECO:0000313" key="5">
    <source>
        <dbReference type="EMBL" id="SMY00507.1"/>
    </source>
</evidence>
<dbReference type="GO" id="GO:0015074">
    <property type="term" value="P:DNA integration"/>
    <property type="evidence" value="ECO:0007669"/>
    <property type="project" value="InterPro"/>
</dbReference>
<dbReference type="PANTHER" id="PTHR30349:SF41">
    <property type="entry name" value="INTEGRASE_RECOMBINASE PROTEIN MJ0367-RELATED"/>
    <property type="match status" value="1"/>
</dbReference>
<feature type="domain" description="Tyr recombinase" evidence="4">
    <location>
        <begin position="191"/>
        <end position="399"/>
    </location>
</feature>
<dbReference type="Gene3D" id="1.10.443.10">
    <property type="entry name" value="Intergrase catalytic core"/>
    <property type="match status" value="1"/>
</dbReference>
<dbReference type="InterPro" id="IPR011010">
    <property type="entry name" value="DNA_brk_join_enz"/>
</dbReference>
<dbReference type="GO" id="GO:0006310">
    <property type="term" value="P:DNA recombination"/>
    <property type="evidence" value="ECO:0007669"/>
    <property type="project" value="UniProtKB-KW"/>
</dbReference>
<dbReference type="Proteomes" id="UP000234641">
    <property type="component" value="Unassembled WGS sequence"/>
</dbReference>
<keyword evidence="2" id="KW-0238">DNA-binding</keyword>
<dbReference type="Pfam" id="PF00589">
    <property type="entry name" value="Phage_integrase"/>
    <property type="match status" value="1"/>
</dbReference>
<evidence type="ECO:0000313" key="6">
    <source>
        <dbReference type="Proteomes" id="UP000234641"/>
    </source>
</evidence>
<dbReference type="InterPro" id="IPR002104">
    <property type="entry name" value="Integrase_catalytic"/>
</dbReference>
<sequence>MQEYKRDLSREGITGWSCSRLIPCLLTLYLHPMHDYPLRRMVVMVKQGVPYGESSLYLAPGVAFINEEEAVFAAMVEGWTDAQVGGRLNKRQSADSNVARAVALQEFTNEFPWNWTAGMFDEWMMHLISERKLMRSTLRVYQASIRAFCNYLISDHYTWAQQCEQRFGTHPTQIVHEWNSARHILDYEGRPGRRPLARDEVQRLFDHIDSIVDSRLDQHKKGALQVYRDATIMKVIYGWGLRADEVANLEVTDFYRNPHAPEFGDYGILQVQFGKGSHGSGKKRRSVLTLRAGAVAALKAYVDEVWPTVRMSGSNLLWVTERGNRLQAKEITERFAVYRDEIRLDSVLSPHCLRHSYATHLAEEGFDPRFIQEQMGHQWGTTTGIYTHVTGNFMNTMMRQALEKNQQARPTKGPGK</sequence>
<dbReference type="InterPro" id="IPR013762">
    <property type="entry name" value="Integrase-like_cat_sf"/>
</dbReference>
<dbReference type="PROSITE" id="PS51898">
    <property type="entry name" value="TYR_RECOMBINASE"/>
    <property type="match status" value="1"/>
</dbReference>